<gene>
    <name evidence="1" type="ORF">FGK63_14290</name>
</gene>
<dbReference type="RefSeq" id="WP_138843426.1">
    <property type="nucleotide sequence ID" value="NZ_VCPD01000005.1"/>
</dbReference>
<dbReference type="EMBL" id="VCPD01000005">
    <property type="protein sequence ID" value="TMV06324.1"/>
    <property type="molecule type" value="Genomic_DNA"/>
</dbReference>
<name>A0ABY2WUP9_9RHOB</name>
<accession>A0ABY2WUP9</accession>
<proteinExistence type="predicted"/>
<sequence length="83" mass="9068">MTPLFKNADSYEVRTITTDGGRYLLTTQGVARVILNYDQAVVLYGGHAVVELHDGNNVFELVPEEHTPVSIDIAKLEPVEGVA</sequence>
<evidence type="ECO:0000313" key="2">
    <source>
        <dbReference type="Proteomes" id="UP001193035"/>
    </source>
</evidence>
<reference evidence="1 2" key="1">
    <citation type="submission" date="2019-05" db="EMBL/GenBank/DDBJ databases">
        <title>Ruegeria sp. nov., isolated from tidal flat.</title>
        <authorList>
            <person name="Kim W."/>
        </authorList>
    </citation>
    <scope>NUCLEOTIDE SEQUENCE [LARGE SCALE GENOMIC DNA]</scope>
    <source>
        <strain evidence="1 2">CAU 1488</strain>
    </source>
</reference>
<protein>
    <submittedName>
        <fullName evidence="1">Uncharacterized protein</fullName>
    </submittedName>
</protein>
<dbReference type="Proteomes" id="UP001193035">
    <property type="component" value="Unassembled WGS sequence"/>
</dbReference>
<comment type="caution">
    <text evidence="1">The sequence shown here is derived from an EMBL/GenBank/DDBJ whole genome shotgun (WGS) entry which is preliminary data.</text>
</comment>
<organism evidence="1 2">
    <name type="scientific">Ruegeria sediminis</name>
    <dbReference type="NCBI Taxonomy" id="2583820"/>
    <lineage>
        <taxon>Bacteria</taxon>
        <taxon>Pseudomonadati</taxon>
        <taxon>Pseudomonadota</taxon>
        <taxon>Alphaproteobacteria</taxon>
        <taxon>Rhodobacterales</taxon>
        <taxon>Roseobacteraceae</taxon>
        <taxon>Ruegeria</taxon>
    </lineage>
</organism>
<keyword evidence="2" id="KW-1185">Reference proteome</keyword>
<evidence type="ECO:0000313" key="1">
    <source>
        <dbReference type="EMBL" id="TMV06324.1"/>
    </source>
</evidence>